<dbReference type="HOGENOM" id="CLU_1852077_0_0_9"/>
<proteinExistence type="predicted"/>
<name>E6LDB5_ENTI1</name>
<comment type="caution">
    <text evidence="2">The sequence shown here is derived from an EMBL/GenBank/DDBJ whole genome shotgun (WGS) entry which is preliminary data.</text>
</comment>
<keyword evidence="1" id="KW-1133">Transmembrane helix</keyword>
<feature type="transmembrane region" description="Helical" evidence="1">
    <location>
        <begin position="53"/>
        <end position="73"/>
    </location>
</feature>
<gene>
    <name evidence="2" type="ORF">HMPREF9088_0355</name>
</gene>
<dbReference type="AlphaFoldDB" id="E6LDB5"/>
<feature type="transmembrane region" description="Helical" evidence="1">
    <location>
        <begin position="30"/>
        <end position="47"/>
    </location>
</feature>
<dbReference type="PATRIC" id="fig|888064.11.peg.1737"/>
<sequence length="138" mass="16786">MSLLKEYKKNKENHEDFLEWLLVRKLSTRGKLVLFSFLWILFLKFAYNVRVMVFFFEFVFIAVTLFFMATGLYRMAKKWYSSKCNQEVFFGKLLEFFSPFQGIRTFLTFFQNIRDFLPKEINIALKKLIKHAYRRKGV</sequence>
<evidence type="ECO:0000313" key="3">
    <source>
        <dbReference type="Proteomes" id="UP000010296"/>
    </source>
</evidence>
<evidence type="ECO:0000256" key="1">
    <source>
        <dbReference type="SAM" id="Phobius"/>
    </source>
</evidence>
<evidence type="ECO:0000313" key="2">
    <source>
        <dbReference type="EMBL" id="EFU74789.1"/>
    </source>
</evidence>
<keyword evidence="1" id="KW-0812">Transmembrane</keyword>
<dbReference type="OrthoDB" id="2200487at2"/>
<keyword evidence="3" id="KW-1185">Reference proteome</keyword>
<dbReference type="Proteomes" id="UP000010296">
    <property type="component" value="Unassembled WGS sequence"/>
</dbReference>
<protein>
    <submittedName>
        <fullName evidence="2">Uncharacterized protein</fullName>
    </submittedName>
</protein>
<dbReference type="STRING" id="888064.HMPREF9088_0355"/>
<keyword evidence="1" id="KW-0472">Membrane</keyword>
<reference evidence="2 3" key="1">
    <citation type="submission" date="2010-12" db="EMBL/GenBank/DDBJ databases">
        <authorList>
            <person name="Muzny D."/>
            <person name="Qin X."/>
            <person name="Deng J."/>
            <person name="Jiang H."/>
            <person name="Liu Y."/>
            <person name="Qu J."/>
            <person name="Song X.-Z."/>
            <person name="Zhang L."/>
            <person name="Thornton R."/>
            <person name="Coyle M."/>
            <person name="Francisco L."/>
            <person name="Jackson L."/>
            <person name="Javaid M."/>
            <person name="Korchina V."/>
            <person name="Kovar C."/>
            <person name="Mata R."/>
            <person name="Mathew T."/>
            <person name="Ngo R."/>
            <person name="Nguyen L."/>
            <person name="Nguyen N."/>
            <person name="Okwuonu G."/>
            <person name="Ongeri F."/>
            <person name="Pham C."/>
            <person name="Simmons D."/>
            <person name="Wilczek-Boney K."/>
            <person name="Hale W."/>
            <person name="Jakkamsetti A."/>
            <person name="Pham P."/>
            <person name="Ruth R."/>
            <person name="San Lucas F."/>
            <person name="Warren J."/>
            <person name="Zhang J."/>
            <person name="Zhao Z."/>
            <person name="Zhou C."/>
            <person name="Zhu D."/>
            <person name="Lee S."/>
            <person name="Bess C."/>
            <person name="Blankenburg K."/>
            <person name="Forbes L."/>
            <person name="Fu Q."/>
            <person name="Gubbala S."/>
            <person name="Hirani K."/>
            <person name="Jayaseelan J.C."/>
            <person name="Lara F."/>
            <person name="Munidasa M."/>
            <person name="Palculict T."/>
            <person name="Patil S."/>
            <person name="Pu L.-L."/>
            <person name="Saada N."/>
            <person name="Tang L."/>
            <person name="Weissenberger G."/>
            <person name="Zhu Y."/>
            <person name="Hemphill L."/>
            <person name="Shang Y."/>
            <person name="Youmans B."/>
            <person name="Ayvaz T."/>
            <person name="Ross M."/>
            <person name="Santibanez J."/>
            <person name="Aqrawi P."/>
            <person name="Gross S."/>
            <person name="Joshi V."/>
            <person name="Fowler G."/>
            <person name="Nazareth L."/>
            <person name="Reid J."/>
            <person name="Worley K."/>
            <person name="Petrosino J."/>
            <person name="Highlander S."/>
            <person name="Gibbs R."/>
        </authorList>
    </citation>
    <scope>NUCLEOTIDE SEQUENCE [LARGE SCALE GENOMIC DNA]</scope>
    <source>
        <strain evidence="3">DSM 15952 / CCUG 50447 / LMG 22039 / TP 1.5</strain>
    </source>
</reference>
<dbReference type="EMBL" id="AEPV01000012">
    <property type="protein sequence ID" value="EFU74789.1"/>
    <property type="molecule type" value="Genomic_DNA"/>
</dbReference>
<dbReference type="RefSeq" id="WP_007207376.1">
    <property type="nucleotide sequence ID" value="NZ_GL622241.1"/>
</dbReference>
<accession>E6LDB5</accession>
<organism evidence="2 3">
    <name type="scientific">Enterococcus italicus (strain DSM 15952 / CCUG 50447 / LMG 22039 / TP 1.5)</name>
    <dbReference type="NCBI Taxonomy" id="888064"/>
    <lineage>
        <taxon>Bacteria</taxon>
        <taxon>Bacillati</taxon>
        <taxon>Bacillota</taxon>
        <taxon>Bacilli</taxon>
        <taxon>Lactobacillales</taxon>
        <taxon>Enterococcaceae</taxon>
        <taxon>Enterococcus</taxon>
    </lineage>
</organism>